<proteinExistence type="predicted"/>
<evidence type="ECO:0000313" key="2">
    <source>
        <dbReference type="Proteomes" id="UP000319502"/>
    </source>
</evidence>
<reference evidence="1 2" key="1">
    <citation type="submission" date="2019-07" db="EMBL/GenBank/DDBJ databases">
        <title>The pathways for chlorine oxyanion respiration interact through the shared metabolite chlorate.</title>
        <authorList>
            <person name="Barnum T.P."/>
            <person name="Cheng Y."/>
            <person name="Hill K.A."/>
            <person name="Lucas L.N."/>
            <person name="Carlson H.K."/>
            <person name="Coates J.D."/>
        </authorList>
    </citation>
    <scope>NUCLEOTIDE SEQUENCE [LARGE SCALE GENOMIC DNA]</scope>
    <source>
        <strain evidence="1 2">SFB-3</strain>
    </source>
</reference>
<organism evidence="1 2">
    <name type="scientific">Denitromonas halophila</name>
    <dbReference type="NCBI Taxonomy" id="1629404"/>
    <lineage>
        <taxon>Bacteria</taxon>
        <taxon>Pseudomonadati</taxon>
        <taxon>Pseudomonadota</taxon>
        <taxon>Betaproteobacteria</taxon>
        <taxon>Rhodocyclales</taxon>
        <taxon>Zoogloeaceae</taxon>
        <taxon>Denitromonas</taxon>
    </lineage>
</organism>
<sequence length="82" mass="8808">METPVHPLSALFAQLGLPNDAASIDTFVACHAPLAGHIPLAAAPFWNPSQAAFLREEIAEDADWAEVVDTLNARLRQGAWDS</sequence>
<dbReference type="Pfam" id="PF10982">
    <property type="entry name" value="DUF2789"/>
    <property type="match status" value="1"/>
</dbReference>
<evidence type="ECO:0000313" key="1">
    <source>
        <dbReference type="EMBL" id="TVO52684.1"/>
    </source>
</evidence>
<dbReference type="OrthoDB" id="5828847at2"/>
<dbReference type="Proteomes" id="UP000319502">
    <property type="component" value="Unassembled WGS sequence"/>
</dbReference>
<accession>A0A557QID8</accession>
<dbReference type="RefSeq" id="WP_144310773.1">
    <property type="nucleotide sequence ID" value="NZ_VMNK01000016.1"/>
</dbReference>
<dbReference type="EMBL" id="VMNK01000016">
    <property type="protein sequence ID" value="TVO52684.1"/>
    <property type="molecule type" value="Genomic_DNA"/>
</dbReference>
<comment type="caution">
    <text evidence="1">The sequence shown here is derived from an EMBL/GenBank/DDBJ whole genome shotgun (WGS) entry which is preliminary data.</text>
</comment>
<name>A0A557QID8_9RHOO</name>
<dbReference type="AlphaFoldDB" id="A0A557QID8"/>
<gene>
    <name evidence="1" type="ORF">FHP91_17265</name>
</gene>
<protein>
    <submittedName>
        <fullName evidence="1">DUF2789 domain-containing protein</fullName>
    </submittedName>
</protein>
<dbReference type="InterPro" id="IPR038086">
    <property type="entry name" value="DUF2789_sf"/>
</dbReference>
<dbReference type="InterPro" id="IPR021250">
    <property type="entry name" value="DUF2789"/>
</dbReference>
<dbReference type="Gene3D" id="1.10.10.1130">
    <property type="entry name" value="Uncharacterised protein PF10982, DUF2789"/>
    <property type="match status" value="1"/>
</dbReference>
<keyword evidence="2" id="KW-1185">Reference proteome</keyword>